<evidence type="ECO:0000313" key="2">
    <source>
        <dbReference type="EMBL" id="KAK2184992.1"/>
    </source>
</evidence>
<gene>
    <name evidence="2" type="ORF">NP493_248g02021</name>
</gene>
<dbReference type="AlphaFoldDB" id="A0AAD9NYW6"/>
<evidence type="ECO:0000256" key="1">
    <source>
        <dbReference type="SAM" id="SignalP"/>
    </source>
</evidence>
<keyword evidence="3" id="KW-1185">Reference proteome</keyword>
<accession>A0AAD9NYW6</accession>
<name>A0AAD9NYW6_RIDPI</name>
<reference evidence="2" key="1">
    <citation type="journal article" date="2023" name="Mol. Biol. Evol.">
        <title>Third-Generation Sequencing Reveals the Adaptive Role of the Epigenome in Three Deep-Sea Polychaetes.</title>
        <authorList>
            <person name="Perez M."/>
            <person name="Aroh O."/>
            <person name="Sun Y."/>
            <person name="Lan Y."/>
            <person name="Juniper S.K."/>
            <person name="Young C.R."/>
            <person name="Angers B."/>
            <person name="Qian P.Y."/>
        </authorList>
    </citation>
    <scope>NUCLEOTIDE SEQUENCE</scope>
    <source>
        <strain evidence="2">R07B-5</strain>
    </source>
</reference>
<feature type="chain" id="PRO_5042025813" evidence="1">
    <location>
        <begin position="20"/>
        <end position="82"/>
    </location>
</feature>
<evidence type="ECO:0000313" key="3">
    <source>
        <dbReference type="Proteomes" id="UP001209878"/>
    </source>
</evidence>
<protein>
    <submittedName>
        <fullName evidence="2">Uncharacterized protein</fullName>
    </submittedName>
</protein>
<keyword evidence="1" id="KW-0732">Signal</keyword>
<sequence length="82" mass="9489">MKVLILVALVACLVNTSEAWHNIIPEWLVKAFHLANATPEDRCITICQDHRQECLTRIKNMESMYQAGKCRSKMFDCFDKCN</sequence>
<proteinExistence type="predicted"/>
<dbReference type="Proteomes" id="UP001209878">
    <property type="component" value="Unassembled WGS sequence"/>
</dbReference>
<comment type="caution">
    <text evidence="2">The sequence shown here is derived from an EMBL/GenBank/DDBJ whole genome shotgun (WGS) entry which is preliminary data.</text>
</comment>
<dbReference type="EMBL" id="JAODUO010000247">
    <property type="protein sequence ID" value="KAK2184992.1"/>
    <property type="molecule type" value="Genomic_DNA"/>
</dbReference>
<organism evidence="2 3">
    <name type="scientific">Ridgeia piscesae</name>
    <name type="common">Tubeworm</name>
    <dbReference type="NCBI Taxonomy" id="27915"/>
    <lineage>
        <taxon>Eukaryota</taxon>
        <taxon>Metazoa</taxon>
        <taxon>Spiralia</taxon>
        <taxon>Lophotrochozoa</taxon>
        <taxon>Annelida</taxon>
        <taxon>Polychaeta</taxon>
        <taxon>Sedentaria</taxon>
        <taxon>Canalipalpata</taxon>
        <taxon>Sabellida</taxon>
        <taxon>Siboglinidae</taxon>
        <taxon>Ridgeia</taxon>
    </lineage>
</organism>
<feature type="signal peptide" evidence="1">
    <location>
        <begin position="1"/>
        <end position="19"/>
    </location>
</feature>